<dbReference type="AlphaFoldDB" id="A0A0W8I2S2"/>
<dbReference type="RefSeq" id="WP_058875167.1">
    <property type="nucleotide sequence ID" value="NZ_LQBK01000040.1"/>
</dbReference>
<dbReference type="OrthoDB" id="3837807at2"/>
<protein>
    <submittedName>
        <fullName evidence="1">Uncharacterized protein</fullName>
    </submittedName>
</protein>
<evidence type="ECO:0000313" key="1">
    <source>
        <dbReference type="EMBL" id="KUG52032.1"/>
    </source>
</evidence>
<dbReference type="STRING" id="136273.GY22_16265"/>
<reference evidence="2" key="1">
    <citation type="submission" date="2015-12" db="EMBL/GenBank/DDBJ databases">
        <authorList>
            <person name="Nair G.R."/>
            <person name="Kaur G."/>
            <person name="Mayilraj S."/>
        </authorList>
    </citation>
    <scope>NUCLEOTIDE SEQUENCE [LARGE SCALE GENOMIC DNA]</scope>
    <source>
        <strain evidence="2">CD08_4</strain>
    </source>
</reference>
<gene>
    <name evidence="1" type="ORF">AVL61_06630</name>
</gene>
<dbReference type="EMBL" id="LQBK01000040">
    <property type="protein sequence ID" value="KUG52032.1"/>
    <property type="molecule type" value="Genomic_DNA"/>
</dbReference>
<name>A0A0W8I2S2_KOCRO</name>
<proteinExistence type="predicted"/>
<evidence type="ECO:0000313" key="2">
    <source>
        <dbReference type="Proteomes" id="UP000053512"/>
    </source>
</evidence>
<sequence length="182" mass="19954">MSTRGISTEGIARATGVPWETWTARLEELGAREMSHAEVARRVAEQLDGVVENHEWWGQSVAVAWEQHTGARRPGQAADGSFGLSASRTVAGTPDEALARWAELMAGRTEVRGVPFRQPPTTAATERWRYWRVRLADGTRVAATIGARGNGRATVALTHQGLASADDVARWRTTWKDLLARL</sequence>
<comment type="caution">
    <text evidence="1">The sequence shown here is derived from an EMBL/GenBank/DDBJ whole genome shotgun (WGS) entry which is preliminary data.</text>
</comment>
<accession>A0A0W8I2S2</accession>
<organism evidence="1 2">
    <name type="scientific">Kocuria rosea subsp. polaris</name>
    <dbReference type="NCBI Taxonomy" id="136273"/>
    <lineage>
        <taxon>Bacteria</taxon>
        <taxon>Bacillati</taxon>
        <taxon>Actinomycetota</taxon>
        <taxon>Actinomycetes</taxon>
        <taxon>Micrococcales</taxon>
        <taxon>Micrococcaceae</taxon>
        <taxon>Kocuria</taxon>
    </lineage>
</organism>
<dbReference type="Proteomes" id="UP000053512">
    <property type="component" value="Unassembled WGS sequence"/>
</dbReference>